<dbReference type="Proteomes" id="UP001596105">
    <property type="component" value="Unassembled WGS sequence"/>
</dbReference>
<keyword evidence="1" id="KW-0812">Transmembrane</keyword>
<evidence type="ECO:0000313" key="2">
    <source>
        <dbReference type="EMBL" id="MFC5469802.1"/>
    </source>
</evidence>
<protein>
    <submittedName>
        <fullName evidence="2">Uncharacterized protein</fullName>
    </submittedName>
</protein>
<dbReference type="EMBL" id="JBHSMH010000042">
    <property type="protein sequence ID" value="MFC5469802.1"/>
    <property type="molecule type" value="Genomic_DNA"/>
</dbReference>
<comment type="caution">
    <text evidence="2">The sequence shown here is derived from an EMBL/GenBank/DDBJ whole genome shotgun (WGS) entry which is preliminary data.</text>
</comment>
<dbReference type="RefSeq" id="WP_209749693.1">
    <property type="nucleotide sequence ID" value="NZ_JBHSMH010000042.1"/>
</dbReference>
<name>A0ABW0LXU1_9BACL</name>
<accession>A0ABW0LXU1</accession>
<keyword evidence="3" id="KW-1185">Reference proteome</keyword>
<gene>
    <name evidence="2" type="ORF">ACFPPD_13795</name>
</gene>
<evidence type="ECO:0000313" key="3">
    <source>
        <dbReference type="Proteomes" id="UP001596105"/>
    </source>
</evidence>
<sequence length="50" mass="5578">MFLAEAAQDAAEQLKLFGMSNKFWIVILVLVLFVVAILTSSYNEDKTKGL</sequence>
<organism evidence="2 3">
    <name type="scientific">Cohnella suwonensis</name>
    <dbReference type="NCBI Taxonomy" id="696072"/>
    <lineage>
        <taxon>Bacteria</taxon>
        <taxon>Bacillati</taxon>
        <taxon>Bacillota</taxon>
        <taxon>Bacilli</taxon>
        <taxon>Bacillales</taxon>
        <taxon>Paenibacillaceae</taxon>
        <taxon>Cohnella</taxon>
    </lineage>
</organism>
<feature type="transmembrane region" description="Helical" evidence="1">
    <location>
        <begin position="23"/>
        <end position="42"/>
    </location>
</feature>
<keyword evidence="1" id="KW-1133">Transmembrane helix</keyword>
<proteinExistence type="predicted"/>
<reference evidence="3" key="1">
    <citation type="journal article" date="2019" name="Int. J. Syst. Evol. Microbiol.">
        <title>The Global Catalogue of Microorganisms (GCM) 10K type strain sequencing project: providing services to taxonomists for standard genome sequencing and annotation.</title>
        <authorList>
            <consortium name="The Broad Institute Genomics Platform"/>
            <consortium name="The Broad Institute Genome Sequencing Center for Infectious Disease"/>
            <person name="Wu L."/>
            <person name="Ma J."/>
        </authorList>
    </citation>
    <scope>NUCLEOTIDE SEQUENCE [LARGE SCALE GENOMIC DNA]</scope>
    <source>
        <strain evidence="3">CCUG 57113</strain>
    </source>
</reference>
<evidence type="ECO:0000256" key="1">
    <source>
        <dbReference type="SAM" id="Phobius"/>
    </source>
</evidence>
<keyword evidence="1" id="KW-0472">Membrane</keyword>